<dbReference type="Bgee" id="WBGene00045457">
    <property type="expression patterns" value="Expressed in adult organism and 2 other cell types or tissues"/>
</dbReference>
<dbReference type="SMR" id="A7DT42"/>
<dbReference type="InParanoid" id="A7DT42"/>
<protein>
    <submittedName>
        <fullName evidence="1">FBA_2 domain-containing protein</fullName>
    </submittedName>
</protein>
<dbReference type="PaxDb" id="6239-F33H12.7"/>
<dbReference type="AlphaFoldDB" id="A7DT42"/>
<evidence type="ECO:0000313" key="2">
    <source>
        <dbReference type="Proteomes" id="UP000001940"/>
    </source>
</evidence>
<dbReference type="EMBL" id="BX284602">
    <property type="protein sequence ID" value="CCD68473.1"/>
    <property type="molecule type" value="Genomic_DNA"/>
</dbReference>
<keyword evidence="2" id="KW-1185">Reference proteome</keyword>
<accession>A7DT42</accession>
<reference evidence="1 2" key="1">
    <citation type="journal article" date="1998" name="Science">
        <title>Genome sequence of the nematode C. elegans: a platform for investigating biology.</title>
        <authorList>
            <consortium name="The C. elegans sequencing consortium"/>
            <person name="Sulson J.E."/>
            <person name="Waterston R."/>
        </authorList>
    </citation>
    <scope>NUCLEOTIDE SEQUENCE [LARGE SCALE GENOMIC DNA]</scope>
    <source>
        <strain evidence="1 2">Bristol N2</strain>
    </source>
</reference>
<dbReference type="GeneID" id="6418627"/>
<name>A7DT42_CAEEL</name>
<sequence>MDFWNTNDFQNLPETLEHKLQEVDLSGADYLFSVSSGSSTYQIGDKYSYDDNMEAIIPQLAYVLTEFDIENFRVDAVIDQVWLEELGKLIPNRSIKANHFYSSSNTENVQFFFDKCWDQVQIVETPLHRVLVESDVYYENWKPAVLCHLNKY</sequence>
<dbReference type="WormBase" id="F33H12.7">
    <property type="protein sequence ID" value="CE41129"/>
    <property type="gene ID" value="WBGene00045457"/>
</dbReference>
<dbReference type="RefSeq" id="NP_001122610.1">
    <property type="nucleotide sequence ID" value="NM_001129138.3"/>
</dbReference>
<gene>
    <name evidence="1" type="ORF">CELE_F33H12.7</name>
    <name evidence="1 3" type="ORF">F33H12.7</name>
</gene>
<proteinExistence type="predicted"/>
<dbReference type="CTD" id="6418627"/>
<dbReference type="KEGG" id="cel:CELE_F33H12.7"/>
<evidence type="ECO:0000313" key="3">
    <source>
        <dbReference type="WormBase" id="F33H12.7"/>
    </source>
</evidence>
<organism evidence="1 2">
    <name type="scientific">Caenorhabditis elegans</name>
    <dbReference type="NCBI Taxonomy" id="6239"/>
    <lineage>
        <taxon>Eukaryota</taxon>
        <taxon>Metazoa</taxon>
        <taxon>Ecdysozoa</taxon>
        <taxon>Nematoda</taxon>
        <taxon>Chromadorea</taxon>
        <taxon>Rhabditida</taxon>
        <taxon>Rhabditina</taxon>
        <taxon>Rhabditomorpha</taxon>
        <taxon>Rhabditoidea</taxon>
        <taxon>Rhabditidae</taxon>
        <taxon>Peloderinae</taxon>
        <taxon>Caenorhabditis</taxon>
    </lineage>
</organism>
<dbReference type="Proteomes" id="UP000001940">
    <property type="component" value="Chromosome II"/>
</dbReference>
<dbReference type="AGR" id="WB:WBGene00045457"/>
<dbReference type="HOGENOM" id="CLU_1723970_0_0_1"/>
<dbReference type="UCSC" id="F33H12.7">
    <property type="organism name" value="c. elegans"/>
</dbReference>
<evidence type="ECO:0000313" key="1">
    <source>
        <dbReference type="EMBL" id="CCD68473.1"/>
    </source>
</evidence>